<proteinExistence type="predicted"/>
<evidence type="ECO:0000313" key="2">
    <source>
        <dbReference type="Proteomes" id="UP000250266"/>
    </source>
</evidence>
<gene>
    <name evidence="1" type="ORF">K432DRAFT_13827</name>
</gene>
<organism evidence="1 2">
    <name type="scientific">Lepidopterella palustris CBS 459.81</name>
    <dbReference type="NCBI Taxonomy" id="1314670"/>
    <lineage>
        <taxon>Eukaryota</taxon>
        <taxon>Fungi</taxon>
        <taxon>Dikarya</taxon>
        <taxon>Ascomycota</taxon>
        <taxon>Pezizomycotina</taxon>
        <taxon>Dothideomycetes</taxon>
        <taxon>Pleosporomycetidae</taxon>
        <taxon>Mytilinidiales</taxon>
        <taxon>Argynnaceae</taxon>
        <taxon>Lepidopterella</taxon>
    </lineage>
</organism>
<dbReference type="AlphaFoldDB" id="A0A8E2JGL5"/>
<reference evidence="1 2" key="1">
    <citation type="journal article" date="2016" name="Nat. Commun.">
        <title>Ectomycorrhizal ecology is imprinted in the genome of the dominant symbiotic fungus Cenococcum geophilum.</title>
        <authorList>
            <consortium name="DOE Joint Genome Institute"/>
            <person name="Peter M."/>
            <person name="Kohler A."/>
            <person name="Ohm R.A."/>
            <person name="Kuo A."/>
            <person name="Krutzmann J."/>
            <person name="Morin E."/>
            <person name="Arend M."/>
            <person name="Barry K.W."/>
            <person name="Binder M."/>
            <person name="Choi C."/>
            <person name="Clum A."/>
            <person name="Copeland A."/>
            <person name="Grisel N."/>
            <person name="Haridas S."/>
            <person name="Kipfer T."/>
            <person name="LaButti K."/>
            <person name="Lindquist E."/>
            <person name="Lipzen A."/>
            <person name="Maire R."/>
            <person name="Meier B."/>
            <person name="Mihaltcheva S."/>
            <person name="Molinier V."/>
            <person name="Murat C."/>
            <person name="Poggeler S."/>
            <person name="Quandt C.A."/>
            <person name="Sperisen C."/>
            <person name="Tritt A."/>
            <person name="Tisserant E."/>
            <person name="Crous P.W."/>
            <person name="Henrissat B."/>
            <person name="Nehls U."/>
            <person name="Egli S."/>
            <person name="Spatafora J.W."/>
            <person name="Grigoriev I.V."/>
            <person name="Martin F.M."/>
        </authorList>
    </citation>
    <scope>NUCLEOTIDE SEQUENCE [LARGE SCALE GENOMIC DNA]</scope>
    <source>
        <strain evidence="1 2">CBS 459.81</strain>
    </source>
</reference>
<dbReference type="EMBL" id="KV744915">
    <property type="protein sequence ID" value="OCK81602.1"/>
    <property type="molecule type" value="Genomic_DNA"/>
</dbReference>
<accession>A0A8E2JGL5</accession>
<dbReference type="Proteomes" id="UP000250266">
    <property type="component" value="Unassembled WGS sequence"/>
</dbReference>
<protein>
    <submittedName>
        <fullName evidence="1">Uncharacterized protein</fullName>
    </submittedName>
</protein>
<keyword evidence="2" id="KW-1185">Reference proteome</keyword>
<name>A0A8E2JGL5_9PEZI</name>
<sequence>MREWEPRLNQVPQGLMSLGSIPKNHPSNDDRHRTFSYGNDSLQQVYGRLFGSSLPDLHTAYTPAHHCLARGVQCDDLVADYIVLRCERGGYDECPGVVLFAMSGVLSPRPLDRYRRFTALVQLGPLQHHLIINRVAAASSDVVDHGAFVGCGQSVLLELHSVFGFGRHVGLA</sequence>
<evidence type="ECO:0000313" key="1">
    <source>
        <dbReference type="EMBL" id="OCK81602.1"/>
    </source>
</evidence>